<protein>
    <submittedName>
        <fullName evidence="2">Uncharacterized protein</fullName>
    </submittedName>
</protein>
<sequence>MAISVGVTATPEKQQQQQEYEEDPHKLACIILGLSVFNAPIKSTVSSSNFILIFIFDH</sequence>
<proteinExistence type="predicted"/>
<evidence type="ECO:0000313" key="2">
    <source>
        <dbReference type="EMBL" id="QPG49210.1"/>
    </source>
</evidence>
<name>A0A7S9IHG4_SACSO</name>
<organism evidence="2 3">
    <name type="scientific">Saccharolobus solfataricus</name>
    <name type="common">Sulfolobus solfataricus</name>
    <dbReference type="NCBI Taxonomy" id="2287"/>
    <lineage>
        <taxon>Archaea</taxon>
        <taxon>Thermoproteota</taxon>
        <taxon>Thermoprotei</taxon>
        <taxon>Sulfolobales</taxon>
        <taxon>Sulfolobaceae</taxon>
        <taxon>Saccharolobus</taxon>
    </lineage>
</organism>
<accession>A0A7S9IHG4</accession>
<evidence type="ECO:0000313" key="3">
    <source>
        <dbReference type="Proteomes" id="UP000594632"/>
    </source>
</evidence>
<dbReference type="Proteomes" id="UP000594632">
    <property type="component" value="Chromosome"/>
</dbReference>
<feature type="region of interest" description="Disordered" evidence="1">
    <location>
        <begin position="1"/>
        <end position="20"/>
    </location>
</feature>
<reference evidence="2 3" key="1">
    <citation type="journal article" date="2020" name="Nat. Commun.">
        <title>The structures of two archaeal type IV pili illuminate evolutionary relationships.</title>
        <authorList>
            <person name="Wang F."/>
            <person name="Baquero D.P."/>
            <person name="Su Z."/>
            <person name="Beltran L.C."/>
            <person name="Prangishvili D."/>
            <person name="Krupovic M."/>
            <person name="Egelman E.H."/>
        </authorList>
    </citation>
    <scope>NUCLEOTIDE SEQUENCE [LARGE SCALE GENOMIC DNA]</scope>
    <source>
        <strain evidence="2 3">POZ149</strain>
    </source>
</reference>
<gene>
    <name evidence="2" type="ORF">HFC64_04490</name>
</gene>
<dbReference type="AlphaFoldDB" id="A0A7S9IHG4"/>
<dbReference type="EMBL" id="CP050869">
    <property type="protein sequence ID" value="QPG49210.1"/>
    <property type="molecule type" value="Genomic_DNA"/>
</dbReference>
<evidence type="ECO:0000256" key="1">
    <source>
        <dbReference type="SAM" id="MobiDB-lite"/>
    </source>
</evidence>